<dbReference type="eggNOG" id="ENOG502S263">
    <property type="taxonomic scope" value="Eukaryota"/>
</dbReference>
<dbReference type="Pfam" id="PF12239">
    <property type="entry name" value="DUF3605"/>
    <property type="match status" value="1"/>
</dbReference>
<name>K0KSQ8_WICCF</name>
<evidence type="ECO:0000313" key="2">
    <source>
        <dbReference type="Proteomes" id="UP000009328"/>
    </source>
</evidence>
<dbReference type="PANTHER" id="PTHR35020">
    <property type="entry name" value="N-ACETYLGLUCOSAMINE-INDUCED PROTEIN 1"/>
    <property type="match status" value="1"/>
</dbReference>
<dbReference type="InterPro" id="IPR022036">
    <property type="entry name" value="DUF3605"/>
</dbReference>
<dbReference type="EMBL" id="CAIF01000179">
    <property type="protein sequence ID" value="CCH45082.1"/>
    <property type="molecule type" value="Genomic_DNA"/>
</dbReference>
<dbReference type="Proteomes" id="UP000009328">
    <property type="component" value="Unassembled WGS sequence"/>
</dbReference>
<reference evidence="1 2" key="1">
    <citation type="journal article" date="2012" name="Eukaryot. Cell">
        <title>Draft genome sequence of Wickerhamomyces ciferrii NRRL Y-1031 F-60-10.</title>
        <authorList>
            <person name="Schneider J."/>
            <person name="Andrea H."/>
            <person name="Blom J."/>
            <person name="Jaenicke S."/>
            <person name="Ruckert C."/>
            <person name="Schorsch C."/>
            <person name="Szczepanowski R."/>
            <person name="Farwick M."/>
            <person name="Goesmann A."/>
            <person name="Puhler A."/>
            <person name="Schaffer S."/>
            <person name="Tauch A."/>
            <person name="Kohler T."/>
            <person name="Brinkrolf K."/>
        </authorList>
    </citation>
    <scope>NUCLEOTIDE SEQUENCE [LARGE SCALE GENOMIC DNA]</scope>
    <source>
        <strain evidence="2">ATCC 14091 / BCRC 22168 / CBS 111 / JCM 3599 / NBRC 0793 / NRRL Y-1031 F-60-10</strain>
    </source>
</reference>
<comment type="caution">
    <text evidence="1">The sequence shown here is derived from an EMBL/GenBank/DDBJ whole genome shotgun (WGS) entry which is preliminary data.</text>
</comment>
<gene>
    <name evidence="1" type="ORF">BN7_4660</name>
</gene>
<keyword evidence="2" id="KW-1185">Reference proteome</keyword>
<dbReference type="GO" id="GO:0005737">
    <property type="term" value="C:cytoplasm"/>
    <property type="evidence" value="ECO:0007669"/>
    <property type="project" value="TreeGrafter"/>
</dbReference>
<evidence type="ECO:0000313" key="1">
    <source>
        <dbReference type="EMBL" id="CCH45082.1"/>
    </source>
</evidence>
<dbReference type="AlphaFoldDB" id="K0KSQ8"/>
<accession>K0KSQ8</accession>
<sequence>MIISDEIITWERSKEIIETNALAELYRNFSETARYGEFKLKVKANGSTVVNEIIRERLQWVNKDGSFALTPKSNELFTYEKDVKIITNDFPYNFEDSITHFVVWSKVIIESDPNSDIGDVDDLTKEIINTYVYKSFVEALGLSKDQVIWFRNFPAIQSVKELSHIHVLIKDLDTKHFSKIIGTPGVVLSKDEIASLKKSF</sequence>
<organism evidence="1 2">
    <name type="scientific">Wickerhamomyces ciferrii (strain ATCC 14091 / BCRC 22168 / CBS 111 / JCM 3599 / NBRC 0793 / NRRL Y-1031 F-60-10)</name>
    <name type="common">Yeast</name>
    <name type="synonym">Pichia ciferrii</name>
    <dbReference type="NCBI Taxonomy" id="1206466"/>
    <lineage>
        <taxon>Eukaryota</taxon>
        <taxon>Fungi</taxon>
        <taxon>Dikarya</taxon>
        <taxon>Ascomycota</taxon>
        <taxon>Saccharomycotina</taxon>
        <taxon>Saccharomycetes</taxon>
        <taxon>Phaffomycetales</taxon>
        <taxon>Wickerhamomycetaceae</taxon>
        <taxon>Wickerhamomyces</taxon>
    </lineage>
</organism>
<dbReference type="PANTHER" id="PTHR35020:SF2">
    <property type="entry name" value="N-ACETYLGLUCOSAMINE-INDUCED PROTEIN 1"/>
    <property type="match status" value="1"/>
</dbReference>
<dbReference type="HOGENOM" id="CLU_075862_2_0_1"/>
<dbReference type="InParanoid" id="K0KSQ8"/>
<proteinExistence type="predicted"/>
<protein>
    <submittedName>
        <fullName evidence="1">Uncharacterized protein</fullName>
    </submittedName>
</protein>
<dbReference type="STRING" id="1206466.K0KSQ8"/>
<dbReference type="GO" id="GO:0006044">
    <property type="term" value="P:N-acetylglucosamine metabolic process"/>
    <property type="evidence" value="ECO:0007669"/>
    <property type="project" value="TreeGrafter"/>
</dbReference>
<dbReference type="FunCoup" id="K0KSQ8">
    <property type="interactions" value="2"/>
</dbReference>